<keyword evidence="1" id="KW-1133">Transmembrane helix</keyword>
<feature type="domain" description="2TM" evidence="2">
    <location>
        <begin position="26"/>
        <end position="87"/>
    </location>
</feature>
<dbReference type="InterPro" id="IPR025698">
    <property type="entry name" value="2TM_dom"/>
</dbReference>
<sequence length="104" mass="11708">MNDEMASQGTEVPPDRVPEDELRALALKHLKAKRDLQAHIIAYVTVNLLLVGIWAVTGAGFFWPMFILLGWGIGLAFNIWDVVTPEPGPEQVEAEMQRLRQGRR</sequence>
<feature type="transmembrane region" description="Helical" evidence="1">
    <location>
        <begin position="36"/>
        <end position="55"/>
    </location>
</feature>
<dbReference type="Pfam" id="PF13239">
    <property type="entry name" value="2TM"/>
    <property type="match status" value="1"/>
</dbReference>
<reference evidence="3 4" key="1">
    <citation type="submission" date="2013-08" db="EMBL/GenBank/DDBJ databases">
        <title>Intrasporangium oryzae NRRL B-24470.</title>
        <authorList>
            <person name="Liu H."/>
            <person name="Wang G."/>
        </authorList>
    </citation>
    <scope>NUCLEOTIDE SEQUENCE [LARGE SCALE GENOMIC DNA]</scope>
    <source>
        <strain evidence="3 4">NRRL B-24470</strain>
    </source>
</reference>
<evidence type="ECO:0000313" key="4">
    <source>
        <dbReference type="Proteomes" id="UP000019489"/>
    </source>
</evidence>
<evidence type="ECO:0000259" key="2">
    <source>
        <dbReference type="Pfam" id="PF13239"/>
    </source>
</evidence>
<keyword evidence="4" id="KW-1185">Reference proteome</keyword>
<protein>
    <submittedName>
        <fullName evidence="3">tRNA synthetase</fullName>
    </submittedName>
</protein>
<gene>
    <name evidence="3" type="ORF">N865_05505</name>
</gene>
<comment type="caution">
    <text evidence="3">The sequence shown here is derived from an EMBL/GenBank/DDBJ whole genome shotgun (WGS) entry which is preliminary data.</text>
</comment>
<evidence type="ECO:0000256" key="1">
    <source>
        <dbReference type="SAM" id="Phobius"/>
    </source>
</evidence>
<dbReference type="Proteomes" id="UP000019489">
    <property type="component" value="Unassembled WGS sequence"/>
</dbReference>
<keyword evidence="3" id="KW-0030">Aminoacyl-tRNA synthetase</keyword>
<keyword evidence="1" id="KW-0472">Membrane</keyword>
<dbReference type="eggNOG" id="ENOG5033DJ1">
    <property type="taxonomic scope" value="Bacteria"/>
</dbReference>
<accession>W9GBJ5</accession>
<dbReference type="RefSeq" id="WP_211244900.1">
    <property type="nucleotide sequence ID" value="NZ_AWSA01000025.1"/>
</dbReference>
<keyword evidence="3" id="KW-0436">Ligase</keyword>
<evidence type="ECO:0000313" key="3">
    <source>
        <dbReference type="EMBL" id="EWT01239.1"/>
    </source>
</evidence>
<proteinExistence type="predicted"/>
<dbReference type="GO" id="GO:0004812">
    <property type="term" value="F:aminoacyl-tRNA ligase activity"/>
    <property type="evidence" value="ECO:0007669"/>
    <property type="project" value="UniProtKB-KW"/>
</dbReference>
<keyword evidence="1" id="KW-0812">Transmembrane</keyword>
<dbReference type="AlphaFoldDB" id="W9GBJ5"/>
<dbReference type="STRING" id="1386089.N865_05505"/>
<organism evidence="3 4">
    <name type="scientific">Intrasporangium oryzae NRRL B-24470</name>
    <dbReference type="NCBI Taxonomy" id="1386089"/>
    <lineage>
        <taxon>Bacteria</taxon>
        <taxon>Bacillati</taxon>
        <taxon>Actinomycetota</taxon>
        <taxon>Actinomycetes</taxon>
        <taxon>Micrococcales</taxon>
        <taxon>Intrasporangiaceae</taxon>
        <taxon>Intrasporangium</taxon>
    </lineage>
</organism>
<name>W9GBJ5_9MICO</name>
<dbReference type="EMBL" id="AWSA01000025">
    <property type="protein sequence ID" value="EWT01239.1"/>
    <property type="molecule type" value="Genomic_DNA"/>
</dbReference>